<protein>
    <submittedName>
        <fullName evidence="1">Uncharacterized protein</fullName>
    </submittedName>
</protein>
<reference evidence="1 2" key="1">
    <citation type="submission" date="2018-06" db="EMBL/GenBank/DDBJ databases">
        <authorList>
            <consortium name="Pathogen Informatics"/>
            <person name="Doyle S."/>
        </authorList>
    </citation>
    <scope>NUCLEOTIDE SEQUENCE [LARGE SCALE GENOMIC DNA]</scope>
    <source>
        <strain evidence="1 2">NCTC10684</strain>
    </source>
</reference>
<organism evidence="1 2">
    <name type="scientific">Aminobacter aminovorans</name>
    <name type="common">Chelatobacter heintzii</name>
    <dbReference type="NCBI Taxonomy" id="83263"/>
    <lineage>
        <taxon>Bacteria</taxon>
        <taxon>Pseudomonadati</taxon>
        <taxon>Pseudomonadota</taxon>
        <taxon>Alphaproteobacteria</taxon>
        <taxon>Hyphomicrobiales</taxon>
        <taxon>Phyllobacteriaceae</taxon>
        <taxon>Aminobacter</taxon>
    </lineage>
</organism>
<sequence>MSWWKTVTFAVAALGSLLLVEVLSGGFDAVSGDYFLKQPAGRPSAEDVFSDLRSQGYRMYDTIKQELPDAYVALKSEMEAIAARSATAAEARDETLQAVVAVRRKHAQSIYQAPDDSLYPAIKSQLDLLELVDARENAATCASFVVSGGAALGRPDQHYLLAFDAIAADVFQAIGAARENPQPTEASTDADWEELYKTMTAQGATTDDIRSLTALDPRDENLCKVMKLFLRGILAVEAPGGRRLRAEIAYGIAVS</sequence>
<gene>
    <name evidence="1" type="ORF">NCTC10684_04007</name>
</gene>
<name>A0A380WP31_AMIAI</name>
<evidence type="ECO:0000313" key="1">
    <source>
        <dbReference type="EMBL" id="SUU90749.1"/>
    </source>
</evidence>
<dbReference type="Proteomes" id="UP000254701">
    <property type="component" value="Unassembled WGS sequence"/>
</dbReference>
<accession>A0A380WP31</accession>
<dbReference type="AlphaFoldDB" id="A0A380WP31"/>
<dbReference type="OrthoDB" id="8065834at2"/>
<evidence type="ECO:0000313" key="2">
    <source>
        <dbReference type="Proteomes" id="UP000254701"/>
    </source>
</evidence>
<dbReference type="EMBL" id="UFSM01000001">
    <property type="protein sequence ID" value="SUU90749.1"/>
    <property type="molecule type" value="Genomic_DNA"/>
</dbReference>
<dbReference type="RefSeq" id="WP_115732706.1">
    <property type="nucleotide sequence ID" value="NZ_BAAAVY010000037.1"/>
</dbReference>
<proteinExistence type="predicted"/>